<dbReference type="SMART" id="SM00823">
    <property type="entry name" value="PKS_PP"/>
    <property type="match status" value="1"/>
</dbReference>
<dbReference type="InterPro" id="IPR014030">
    <property type="entry name" value="Ketoacyl_synth_N"/>
</dbReference>
<dbReference type="SUPFAM" id="SSF55048">
    <property type="entry name" value="Probable ACP-binding domain of malonyl-CoA ACP transacylase"/>
    <property type="match status" value="1"/>
</dbReference>
<dbReference type="Proteomes" id="UP000269198">
    <property type="component" value="Unassembled WGS sequence"/>
</dbReference>
<dbReference type="RefSeq" id="WP_123199369.1">
    <property type="nucleotide sequence ID" value="NZ_RJMB01000001.1"/>
</dbReference>
<dbReference type="PROSITE" id="PS00606">
    <property type="entry name" value="KS3_1"/>
    <property type="match status" value="1"/>
</dbReference>
<dbReference type="PANTHER" id="PTHR43775:SF37">
    <property type="entry name" value="SI:DKEY-61P9.11"/>
    <property type="match status" value="1"/>
</dbReference>
<dbReference type="PROSITE" id="PS52004">
    <property type="entry name" value="KS3_2"/>
    <property type="match status" value="1"/>
</dbReference>
<name>A0A3N0EI94_9ACTN</name>
<keyword evidence="7" id="KW-0012">Acyltransferase</keyword>
<dbReference type="InterPro" id="IPR016036">
    <property type="entry name" value="Malonyl_transacylase_ACP-bd"/>
</dbReference>
<dbReference type="InterPro" id="IPR029058">
    <property type="entry name" value="AB_hydrolase_fold"/>
</dbReference>
<dbReference type="InterPro" id="IPR050091">
    <property type="entry name" value="PKS_NRPS_Biosynth_Enz"/>
</dbReference>
<dbReference type="InterPro" id="IPR014043">
    <property type="entry name" value="Acyl_transferase_dom"/>
</dbReference>
<dbReference type="InterPro" id="IPR020841">
    <property type="entry name" value="PKS_Beta-ketoAc_synthase_dom"/>
</dbReference>
<dbReference type="SMART" id="SM00827">
    <property type="entry name" value="PKS_AT"/>
    <property type="match status" value="1"/>
</dbReference>
<gene>
    <name evidence="7" type="ORF">EFW17_01440</name>
</gene>
<evidence type="ECO:0000313" key="7">
    <source>
        <dbReference type="EMBL" id="RNL87504.1"/>
    </source>
</evidence>
<dbReference type="EMBL" id="RJMB01000001">
    <property type="protein sequence ID" value="RNL87504.1"/>
    <property type="molecule type" value="Genomic_DNA"/>
</dbReference>
<dbReference type="SUPFAM" id="SSF53474">
    <property type="entry name" value="alpha/beta-Hydrolases"/>
    <property type="match status" value="1"/>
</dbReference>
<dbReference type="GO" id="GO:0005737">
    <property type="term" value="C:cytoplasm"/>
    <property type="evidence" value="ECO:0007669"/>
    <property type="project" value="TreeGrafter"/>
</dbReference>
<dbReference type="SUPFAM" id="SSF53901">
    <property type="entry name" value="Thiolase-like"/>
    <property type="match status" value="1"/>
</dbReference>
<dbReference type="InterPro" id="IPR016035">
    <property type="entry name" value="Acyl_Trfase/lysoPLipase"/>
</dbReference>
<sequence>MDRNEPSPWLARSPRHSAKVRLFCFPHSGGGPSAFRDWPTLVPPWVDIVPVQLPGRERRADEAPPSSLDSIVTAVTAAVAPHTDRPFALFGHSLGALLAYEVARHLHREGLPSPERLLVAGVGAPHQGPADRSAAPSSDEALLSEIEELGGVPPQLHENRDLLRAALPGLRADVALFTSYTHQPGPLLDCPVTVLVGEEDPLTRESDTSAWSEVTRGESTVHTFPGGHFFVDEHARAVSRTVLAELRRSSSPEPPSRGVSGTSEGPTSMSGTAGHGDAPDIRPAGGEPVAVVGIGCRFPGASGPEAFWRLLLDGVDAVTDVPDSRSGDHGVFAELPPLLGGAAHPRQGGFLDDVDGFDPTFFDISEREAARMDPQQRILLEVAWEALEDALVPPTSLGGSRTGVFMGQMGRDYWDLQSRQTSVDVHSLVGSGLSSFTSGRLSYDLDLRGPSVSLDTACSSSLLAVHLACQSLRTGESTLALAGGVNLVLVPELAAVYEQVGLMSRSGRCRFGDASGDGFVRSDGAGVVVLKPLARARADGDRVYAVVLGSVANNDGRSGSSLTAPGQEAQERLLADAVEIAGVRPSDVDYVEAHGTGTEVGDAIELRALANALGTGREPERPCRVGSAKSNIGHPESAAGIAGFIKAALSVHHREIPGNPLLRDPHPVLADQRRSLDIPVAPVPWPSDRDPVAGVTSFGLSGTNVHALLGAAPTAPVPEPSGQPLVLPISARDPAAAEALADSLADRIDGTGAAEAEWICAAAARGRSHHQWRAAVAANDGAGLATALREVRRGAVDPVGERPRIAFVFGGHGGQWHGMGRALLATSPAFRDALHECDAAIRAESGWSVTELLTGDAPGALRGSETIQPACWAMHMALAAYWRSWGVRPDSVLGHSFGEVAAACVSGAIGLTDGARLICRRAELTSHADGRGGMLAVGLPEGEVAAEITEYGDRVAVAAHNGPRSTVVSGDSEALELLLDTFDGRGVRTSRVRIPFAAHSAHMDPLRRPLVDSLGALAPRPTTASFRSTVTTRVMAGADLGAAYWGDNLREPVRFRDAVTAECAQGRTVFLEISPRAVLSPVLRQCLAAHQDERHSVVAGPTREEPESSGVARATSDLYNAGVDLDWGARYPAVPAPEDMPRYPWQRRSVWFTPSPRARTSAHDQPTIRVDVRRDGSGWSCAVTGSHPARVEIGPADDDGTRSDGARQGDVSVADRPTSTAPLPSDTATELAKEIADVLGVPPSGVSREKPLRLLGTDSLAAGEVRVRIERRWGVNVPATTVLESTIEEIAANHL</sequence>
<evidence type="ECO:0000259" key="6">
    <source>
        <dbReference type="PROSITE" id="PS52004"/>
    </source>
</evidence>
<dbReference type="InterPro" id="IPR018201">
    <property type="entry name" value="Ketoacyl_synth_AS"/>
</dbReference>
<dbReference type="InterPro" id="IPR036736">
    <property type="entry name" value="ACP-like_sf"/>
</dbReference>
<evidence type="ECO:0000256" key="4">
    <source>
        <dbReference type="SAM" id="MobiDB-lite"/>
    </source>
</evidence>
<feature type="compositionally biased region" description="Polar residues" evidence="4">
    <location>
        <begin position="1217"/>
        <end position="1226"/>
    </location>
</feature>
<feature type="domain" description="Ketosynthase family 3 (KS3)" evidence="6">
    <location>
        <begin position="286"/>
        <end position="711"/>
    </location>
</feature>
<evidence type="ECO:0000256" key="3">
    <source>
        <dbReference type="ARBA" id="ARBA00022679"/>
    </source>
</evidence>
<dbReference type="SUPFAM" id="SSF52151">
    <property type="entry name" value="FabD/lysophospholipase-like"/>
    <property type="match status" value="1"/>
</dbReference>
<dbReference type="Pfam" id="PF02801">
    <property type="entry name" value="Ketoacyl-synt_C"/>
    <property type="match status" value="1"/>
</dbReference>
<comment type="caution">
    <text evidence="7">The sequence shown here is derived from an EMBL/GenBank/DDBJ whole genome shotgun (WGS) entry which is preliminary data.</text>
</comment>
<dbReference type="GO" id="GO:0031177">
    <property type="term" value="F:phosphopantetheine binding"/>
    <property type="evidence" value="ECO:0007669"/>
    <property type="project" value="InterPro"/>
</dbReference>
<dbReference type="Gene3D" id="3.40.47.10">
    <property type="match status" value="1"/>
</dbReference>
<dbReference type="InterPro" id="IPR009081">
    <property type="entry name" value="PP-bd_ACP"/>
</dbReference>
<keyword evidence="8" id="KW-1185">Reference proteome</keyword>
<dbReference type="SUPFAM" id="SSF47336">
    <property type="entry name" value="ACP-like"/>
    <property type="match status" value="1"/>
</dbReference>
<dbReference type="CDD" id="cd00833">
    <property type="entry name" value="PKS"/>
    <property type="match status" value="1"/>
</dbReference>
<feature type="domain" description="Carrier" evidence="5">
    <location>
        <begin position="1222"/>
        <end position="1295"/>
    </location>
</feature>
<keyword evidence="1" id="KW-0596">Phosphopantetheine</keyword>
<feature type="compositionally biased region" description="Polar residues" evidence="4">
    <location>
        <begin position="259"/>
        <end position="271"/>
    </location>
</feature>
<dbReference type="OrthoDB" id="4537517at2"/>
<dbReference type="GO" id="GO:0004315">
    <property type="term" value="F:3-oxoacyl-[acyl-carrier-protein] synthase activity"/>
    <property type="evidence" value="ECO:0007669"/>
    <property type="project" value="InterPro"/>
</dbReference>
<dbReference type="GO" id="GO:0004312">
    <property type="term" value="F:fatty acid synthase activity"/>
    <property type="evidence" value="ECO:0007669"/>
    <property type="project" value="TreeGrafter"/>
</dbReference>
<dbReference type="InterPro" id="IPR001227">
    <property type="entry name" value="Ac_transferase_dom_sf"/>
</dbReference>
<organism evidence="7 8">
    <name type="scientific">Halostreptopolyspora alba</name>
    <dbReference type="NCBI Taxonomy" id="2487137"/>
    <lineage>
        <taxon>Bacteria</taxon>
        <taxon>Bacillati</taxon>
        <taxon>Actinomycetota</taxon>
        <taxon>Actinomycetes</taxon>
        <taxon>Streptosporangiales</taxon>
        <taxon>Nocardiopsidaceae</taxon>
        <taxon>Halostreptopolyspora</taxon>
    </lineage>
</organism>
<dbReference type="Gene3D" id="3.40.366.10">
    <property type="entry name" value="Malonyl-Coenzyme A Acyl Carrier Protein, domain 2"/>
    <property type="match status" value="1"/>
</dbReference>
<dbReference type="Pfam" id="PF00109">
    <property type="entry name" value="ketoacyl-synt"/>
    <property type="match status" value="1"/>
</dbReference>
<evidence type="ECO:0000256" key="1">
    <source>
        <dbReference type="ARBA" id="ARBA00022450"/>
    </source>
</evidence>
<evidence type="ECO:0000313" key="8">
    <source>
        <dbReference type="Proteomes" id="UP000269198"/>
    </source>
</evidence>
<dbReference type="GO" id="GO:0006633">
    <property type="term" value="P:fatty acid biosynthetic process"/>
    <property type="evidence" value="ECO:0007669"/>
    <property type="project" value="InterPro"/>
</dbReference>
<protein>
    <submittedName>
        <fullName evidence="7">Acyltransferase domain-containing protein</fullName>
    </submittedName>
</protein>
<keyword evidence="2" id="KW-0597">Phosphoprotein</keyword>
<dbReference type="GO" id="GO:0071770">
    <property type="term" value="P:DIM/DIP cell wall layer assembly"/>
    <property type="evidence" value="ECO:0007669"/>
    <property type="project" value="TreeGrafter"/>
</dbReference>
<reference evidence="7 8" key="1">
    <citation type="submission" date="2018-11" db="EMBL/GenBank/DDBJ databases">
        <title>The genome draft of YIM 96095.</title>
        <authorList>
            <person name="Tang S.-K."/>
            <person name="Chunyu W.-X."/>
            <person name="Feng Y.-Z."/>
        </authorList>
    </citation>
    <scope>NUCLEOTIDE SEQUENCE [LARGE SCALE GENOMIC DNA]</scope>
    <source>
        <strain evidence="7 8">YIM 96095</strain>
    </source>
</reference>
<dbReference type="InterPro" id="IPR016039">
    <property type="entry name" value="Thiolase-like"/>
</dbReference>
<dbReference type="InterPro" id="IPR020802">
    <property type="entry name" value="TesA-like"/>
</dbReference>
<dbReference type="Gene3D" id="1.10.1200.10">
    <property type="entry name" value="ACP-like"/>
    <property type="match status" value="1"/>
</dbReference>
<evidence type="ECO:0000256" key="2">
    <source>
        <dbReference type="ARBA" id="ARBA00022553"/>
    </source>
</evidence>
<dbReference type="Gene3D" id="3.30.70.3290">
    <property type="match status" value="1"/>
</dbReference>
<dbReference type="PROSITE" id="PS50075">
    <property type="entry name" value="CARRIER"/>
    <property type="match status" value="1"/>
</dbReference>
<dbReference type="GO" id="GO:0005886">
    <property type="term" value="C:plasma membrane"/>
    <property type="evidence" value="ECO:0007669"/>
    <property type="project" value="TreeGrafter"/>
</dbReference>
<keyword evidence="3 7" id="KW-0808">Transferase</keyword>
<dbReference type="Pfam" id="PF00975">
    <property type="entry name" value="Thioesterase"/>
    <property type="match status" value="1"/>
</dbReference>
<feature type="region of interest" description="Disordered" evidence="4">
    <location>
        <begin position="245"/>
        <end position="285"/>
    </location>
</feature>
<dbReference type="InterPro" id="IPR020806">
    <property type="entry name" value="PKS_PP-bd"/>
</dbReference>
<accession>A0A3N0EI94</accession>
<evidence type="ECO:0000259" key="5">
    <source>
        <dbReference type="PROSITE" id="PS50075"/>
    </source>
</evidence>
<proteinExistence type="predicted"/>
<dbReference type="SMART" id="SM00825">
    <property type="entry name" value="PKS_KS"/>
    <property type="match status" value="1"/>
</dbReference>
<feature type="region of interest" description="Disordered" evidence="4">
    <location>
        <begin position="1181"/>
        <end position="1226"/>
    </location>
</feature>
<dbReference type="Pfam" id="PF16197">
    <property type="entry name" value="KAsynt_C_assoc"/>
    <property type="match status" value="1"/>
</dbReference>
<dbReference type="SMART" id="SM00824">
    <property type="entry name" value="PKS_TE"/>
    <property type="match status" value="1"/>
</dbReference>
<dbReference type="Pfam" id="PF00550">
    <property type="entry name" value="PP-binding"/>
    <property type="match status" value="1"/>
</dbReference>
<dbReference type="Gene3D" id="3.40.50.1820">
    <property type="entry name" value="alpha/beta hydrolase"/>
    <property type="match status" value="1"/>
</dbReference>
<dbReference type="InterPro" id="IPR001031">
    <property type="entry name" value="Thioesterase"/>
</dbReference>
<dbReference type="InterPro" id="IPR032821">
    <property type="entry name" value="PKS_assoc"/>
</dbReference>
<dbReference type="Pfam" id="PF00698">
    <property type="entry name" value="Acyl_transf_1"/>
    <property type="match status" value="1"/>
</dbReference>
<dbReference type="PANTHER" id="PTHR43775">
    <property type="entry name" value="FATTY ACID SYNTHASE"/>
    <property type="match status" value="1"/>
</dbReference>
<dbReference type="InterPro" id="IPR014031">
    <property type="entry name" value="Ketoacyl_synth_C"/>
</dbReference>